<dbReference type="Pfam" id="PF01150">
    <property type="entry name" value="GDA1_CD39"/>
    <property type="match status" value="1"/>
</dbReference>
<organism evidence="13 14">
    <name type="scientific">Canna indica</name>
    <name type="common">Indian-shot</name>
    <dbReference type="NCBI Taxonomy" id="4628"/>
    <lineage>
        <taxon>Eukaryota</taxon>
        <taxon>Viridiplantae</taxon>
        <taxon>Streptophyta</taxon>
        <taxon>Embryophyta</taxon>
        <taxon>Tracheophyta</taxon>
        <taxon>Spermatophyta</taxon>
        <taxon>Magnoliopsida</taxon>
        <taxon>Liliopsida</taxon>
        <taxon>Zingiberales</taxon>
        <taxon>Cannaceae</taxon>
        <taxon>Canna</taxon>
    </lineage>
</organism>
<feature type="binding site" evidence="10">
    <location>
        <begin position="200"/>
        <end position="204"/>
    </location>
    <ligand>
        <name>ATP</name>
        <dbReference type="ChEBI" id="CHEBI:30616"/>
    </ligand>
</feature>
<keyword evidence="14" id="KW-1185">Reference proteome</keyword>
<dbReference type="PROSITE" id="PS01238">
    <property type="entry name" value="GDA1_CD39_NTPASE"/>
    <property type="match status" value="1"/>
</dbReference>
<evidence type="ECO:0000256" key="5">
    <source>
        <dbReference type="ARBA" id="ARBA00031428"/>
    </source>
</evidence>
<evidence type="ECO:0000256" key="4">
    <source>
        <dbReference type="ARBA" id="ARBA00030084"/>
    </source>
</evidence>
<evidence type="ECO:0000256" key="7">
    <source>
        <dbReference type="ARBA" id="ARBA00049175"/>
    </source>
</evidence>
<sequence>MNAHCCFLHILLLFSALSAAAAGRKLEAGGGRSRSSIAALGSSRYAVIFDAGSTGSRVHVYCFDDELELQRINGSDIELFVQLKPGLSAYADDPQAAANSLAPLLEEAESAIPEELRSKTPIRLGATAGLRSLGTEKSNQILDAVRDLLQYNSSLEYEADWVTVLTGHQEGFYLWVTVNYLLGNLGKKYSDTVAVIDLGGGSVQMAYAISQNAASNAPNVSADEEAYVKDTFLQGATYYLYVHSYLNYGLMAARAEILKAGAKSYSFCILSGYNGVYEYNGGVYNASSSPLGSSFSKCRSEVIKALKVDEPCNYSKCTFAGIWNGGGGEGQKNLYVASYFFDRASDVGFVDPNAATVPAKPLDFMEAAKAACQTTMDNARTMYPNVRESDLPYVCMDLVYQYTLLVDGFGLKPEKDITLVKKVQYRDSDAFGEAAWPLGSAIEVVTSENSNLNQVY</sequence>
<protein>
    <recommendedName>
        <fullName evidence="2">apyrase</fullName>
        <ecNumber evidence="2">3.6.1.5</ecNumber>
    </recommendedName>
    <alternativeName>
        <fullName evidence="5">ATP-diphosphatase</fullName>
    </alternativeName>
    <alternativeName>
        <fullName evidence="6">ATP-diphosphohydrolase</fullName>
    </alternativeName>
    <alternativeName>
        <fullName evidence="4">Adenosine diphosphatase</fullName>
    </alternativeName>
</protein>
<dbReference type="Proteomes" id="UP001327560">
    <property type="component" value="Chromosome 9"/>
</dbReference>
<dbReference type="GO" id="GO:0016020">
    <property type="term" value="C:membrane"/>
    <property type="evidence" value="ECO:0007669"/>
    <property type="project" value="TreeGrafter"/>
</dbReference>
<feature type="signal peptide" evidence="12">
    <location>
        <begin position="1"/>
        <end position="22"/>
    </location>
</feature>
<evidence type="ECO:0000256" key="12">
    <source>
        <dbReference type="SAM" id="SignalP"/>
    </source>
</evidence>
<dbReference type="EC" id="3.6.1.5" evidence="2"/>
<accession>A0AAQ3L516</accession>
<evidence type="ECO:0000256" key="9">
    <source>
        <dbReference type="PIRSR" id="PIRSR600407-1"/>
    </source>
</evidence>
<comment type="similarity">
    <text evidence="1 11">Belongs to the GDA1/CD39 NTPase family.</text>
</comment>
<dbReference type="Gene3D" id="3.30.420.40">
    <property type="match status" value="1"/>
</dbReference>
<gene>
    <name evidence="13" type="ORF">Cni_G27495</name>
</gene>
<dbReference type="GO" id="GO:0005524">
    <property type="term" value="F:ATP binding"/>
    <property type="evidence" value="ECO:0007669"/>
    <property type="project" value="UniProtKB-KW"/>
</dbReference>
<reference evidence="13 14" key="1">
    <citation type="submission" date="2023-10" db="EMBL/GenBank/DDBJ databases">
        <title>Chromosome-scale genome assembly provides insights into flower coloration mechanisms of Canna indica.</title>
        <authorList>
            <person name="Li C."/>
        </authorList>
    </citation>
    <scope>NUCLEOTIDE SEQUENCE [LARGE SCALE GENOMIC DNA]</scope>
    <source>
        <tissue evidence="13">Flower</tissue>
    </source>
</reference>
<keyword evidence="10" id="KW-0067">ATP-binding</keyword>
<dbReference type="GO" id="GO:0009134">
    <property type="term" value="P:nucleoside diphosphate catabolic process"/>
    <property type="evidence" value="ECO:0007669"/>
    <property type="project" value="TreeGrafter"/>
</dbReference>
<dbReference type="PANTHER" id="PTHR11782:SF116">
    <property type="entry name" value="APYRASE"/>
    <property type="match status" value="1"/>
</dbReference>
<keyword evidence="10" id="KW-0547">Nucleotide-binding</keyword>
<dbReference type="PANTHER" id="PTHR11782">
    <property type="entry name" value="ADENOSINE/GUANOSINE DIPHOSPHATASE"/>
    <property type="match status" value="1"/>
</dbReference>
<dbReference type="InterPro" id="IPR000407">
    <property type="entry name" value="GDA1_CD39_NTPase"/>
</dbReference>
<comment type="catalytic activity">
    <reaction evidence="7">
        <text>a ribonucleoside 5'-triphosphate + 2 H2O = a ribonucleoside 5'-phosphate + 2 phosphate + 2 H(+)</text>
        <dbReference type="Rhea" id="RHEA:36795"/>
        <dbReference type="ChEBI" id="CHEBI:15377"/>
        <dbReference type="ChEBI" id="CHEBI:15378"/>
        <dbReference type="ChEBI" id="CHEBI:43474"/>
        <dbReference type="ChEBI" id="CHEBI:58043"/>
        <dbReference type="ChEBI" id="CHEBI:61557"/>
        <dbReference type="EC" id="3.6.1.5"/>
    </reaction>
</comment>
<comment type="function">
    <text evidence="8">Catalyzes the hydrolysis of phosphoanhydride bonds of nucleoside tri- and di-phosphates.</text>
</comment>
<evidence type="ECO:0000313" key="14">
    <source>
        <dbReference type="Proteomes" id="UP001327560"/>
    </source>
</evidence>
<feature type="chain" id="PRO_5042986992" description="apyrase" evidence="12">
    <location>
        <begin position="23"/>
        <end position="456"/>
    </location>
</feature>
<name>A0AAQ3L516_9LILI</name>
<evidence type="ECO:0000256" key="11">
    <source>
        <dbReference type="RuleBase" id="RU003833"/>
    </source>
</evidence>
<dbReference type="GO" id="GO:0004050">
    <property type="term" value="F:apyrase activity"/>
    <property type="evidence" value="ECO:0007669"/>
    <property type="project" value="UniProtKB-EC"/>
</dbReference>
<evidence type="ECO:0000256" key="10">
    <source>
        <dbReference type="PIRSR" id="PIRSR600407-2"/>
    </source>
</evidence>
<evidence type="ECO:0000256" key="6">
    <source>
        <dbReference type="ARBA" id="ARBA00032306"/>
    </source>
</evidence>
<keyword evidence="12" id="KW-0732">Signal</keyword>
<dbReference type="GO" id="GO:0017110">
    <property type="term" value="F:nucleoside diphosphate phosphatase activity"/>
    <property type="evidence" value="ECO:0007669"/>
    <property type="project" value="TreeGrafter"/>
</dbReference>
<evidence type="ECO:0000256" key="1">
    <source>
        <dbReference type="ARBA" id="ARBA00009283"/>
    </source>
</evidence>
<evidence type="ECO:0000256" key="3">
    <source>
        <dbReference type="ARBA" id="ARBA00022801"/>
    </source>
</evidence>
<dbReference type="AlphaFoldDB" id="A0AAQ3L516"/>
<dbReference type="EMBL" id="CP136898">
    <property type="protein sequence ID" value="WOL18698.1"/>
    <property type="molecule type" value="Genomic_DNA"/>
</dbReference>
<dbReference type="Gene3D" id="3.30.420.150">
    <property type="entry name" value="Exopolyphosphatase. Domain 2"/>
    <property type="match status" value="1"/>
</dbReference>
<evidence type="ECO:0000256" key="2">
    <source>
        <dbReference type="ARBA" id="ARBA00012148"/>
    </source>
</evidence>
<keyword evidence="3 11" id="KW-0378">Hydrolase</keyword>
<evidence type="ECO:0000256" key="8">
    <source>
        <dbReference type="ARBA" id="ARBA00055524"/>
    </source>
</evidence>
<dbReference type="FunFam" id="3.30.420.150:FF:000008">
    <property type="entry name" value="Apyrase 1"/>
    <property type="match status" value="1"/>
</dbReference>
<evidence type="ECO:0000313" key="13">
    <source>
        <dbReference type="EMBL" id="WOL18698.1"/>
    </source>
</evidence>
<feature type="active site" description="Proton acceptor" evidence="9">
    <location>
        <position position="170"/>
    </location>
</feature>
<proteinExistence type="inferred from homology"/>